<keyword evidence="4" id="KW-1003">Cell membrane</keyword>
<keyword evidence="5 8" id="KW-0812">Transmembrane</keyword>
<evidence type="ECO:0008006" key="11">
    <source>
        <dbReference type="Google" id="ProtNLM"/>
    </source>
</evidence>
<dbReference type="AlphaFoldDB" id="A0A8E2J5N4"/>
<dbReference type="EMBL" id="KV722338">
    <property type="protein sequence ID" value="OCH95108.1"/>
    <property type="molecule type" value="Genomic_DNA"/>
</dbReference>
<evidence type="ECO:0000256" key="3">
    <source>
        <dbReference type="ARBA" id="ARBA00022448"/>
    </source>
</evidence>
<feature type="transmembrane region" description="Helical" evidence="8">
    <location>
        <begin position="99"/>
        <end position="123"/>
    </location>
</feature>
<dbReference type="InterPro" id="IPR004695">
    <property type="entry name" value="SLAC1/Mae1/Ssu1/TehA"/>
</dbReference>
<gene>
    <name evidence="9" type="ORF">OBBRIDRAFT_788572</name>
</gene>
<feature type="transmembrane region" description="Helical" evidence="8">
    <location>
        <begin position="323"/>
        <end position="341"/>
    </location>
</feature>
<dbReference type="PANTHER" id="PTHR31686:SF1">
    <property type="entry name" value="SULFITE EFFLUX PUMP SSU1"/>
    <property type="match status" value="1"/>
</dbReference>
<feature type="transmembrane region" description="Helical" evidence="8">
    <location>
        <begin position="253"/>
        <end position="275"/>
    </location>
</feature>
<feature type="transmembrane region" description="Helical" evidence="8">
    <location>
        <begin position="135"/>
        <end position="156"/>
    </location>
</feature>
<name>A0A8E2J5N4_9APHY</name>
<feature type="transmembrane region" description="Helical" evidence="8">
    <location>
        <begin position="196"/>
        <end position="215"/>
    </location>
</feature>
<evidence type="ECO:0000256" key="8">
    <source>
        <dbReference type="SAM" id="Phobius"/>
    </source>
</evidence>
<comment type="subcellular location">
    <subcellularLocation>
        <location evidence="1">Cell membrane</location>
        <topology evidence="1">Multi-pass membrane protein</topology>
    </subcellularLocation>
</comment>
<evidence type="ECO:0000256" key="1">
    <source>
        <dbReference type="ARBA" id="ARBA00004651"/>
    </source>
</evidence>
<dbReference type="GO" id="GO:0005886">
    <property type="term" value="C:plasma membrane"/>
    <property type="evidence" value="ECO:0007669"/>
    <property type="project" value="UniProtKB-SubCell"/>
</dbReference>
<sequence>MGTGAIAVIFHDFPYASSSTPLRVLTALVFFLNLGLFVLFNVVTLARYIMFPALWRRVLHDPVQSLYLATYPMGGTTLISVAVGLLYQQWNFGGPRFLYALWGCWWIVVVLSFVSAFWLIHLMKIRQHHTFPNMTAVWILPLVTFVVAPSTGGVLASPLLQLNPSHALLTLTLSTIMLAMGLALAFMMLSFYFLRLLLHGVPPGASVISTFIPIGPMGQSGYTLLLLGQGFRAALPLQHGASDLLRDPATGQIIEVLCVCASFVLWALASMWYVYAVLGVQEILRHKPFPFKLSTWGMIFPLGVYANHTVSLSVILGSNFLRVWGVIFSGVAIVAWLGVLVRTLDLVRNGRIFYAPILEDVDESAGLERKRSDHIDSSDSSDSSFACC</sequence>
<keyword evidence="10" id="KW-1185">Reference proteome</keyword>
<evidence type="ECO:0000313" key="9">
    <source>
        <dbReference type="EMBL" id="OCH95108.1"/>
    </source>
</evidence>
<comment type="similarity">
    <text evidence="2">Belongs to the tellurite-resistance/dicarboxylate transporter (TDT) family.</text>
</comment>
<evidence type="ECO:0000256" key="6">
    <source>
        <dbReference type="ARBA" id="ARBA00022989"/>
    </source>
</evidence>
<feature type="transmembrane region" description="Helical" evidence="8">
    <location>
        <begin position="168"/>
        <end position="189"/>
    </location>
</feature>
<dbReference type="PANTHER" id="PTHR31686">
    <property type="match status" value="1"/>
</dbReference>
<feature type="transmembrane region" description="Helical" evidence="8">
    <location>
        <begin position="24"/>
        <end position="46"/>
    </location>
</feature>
<keyword evidence="7 8" id="KW-0472">Membrane</keyword>
<dbReference type="InterPro" id="IPR038665">
    <property type="entry name" value="Voltage-dep_anion_channel_sf"/>
</dbReference>
<accession>A0A8E2J5N4</accession>
<dbReference type="InterPro" id="IPR051629">
    <property type="entry name" value="Sulfite_efflux_TDT"/>
</dbReference>
<keyword evidence="6 8" id="KW-1133">Transmembrane helix</keyword>
<evidence type="ECO:0000256" key="2">
    <source>
        <dbReference type="ARBA" id="ARBA00008566"/>
    </source>
</evidence>
<evidence type="ECO:0000256" key="5">
    <source>
        <dbReference type="ARBA" id="ARBA00022692"/>
    </source>
</evidence>
<keyword evidence="3" id="KW-0813">Transport</keyword>
<organism evidence="9 10">
    <name type="scientific">Obba rivulosa</name>
    <dbReference type="NCBI Taxonomy" id="1052685"/>
    <lineage>
        <taxon>Eukaryota</taxon>
        <taxon>Fungi</taxon>
        <taxon>Dikarya</taxon>
        <taxon>Basidiomycota</taxon>
        <taxon>Agaricomycotina</taxon>
        <taxon>Agaricomycetes</taxon>
        <taxon>Polyporales</taxon>
        <taxon>Gelatoporiaceae</taxon>
        <taxon>Obba</taxon>
    </lineage>
</organism>
<evidence type="ECO:0000256" key="7">
    <source>
        <dbReference type="ARBA" id="ARBA00023136"/>
    </source>
</evidence>
<dbReference type="Proteomes" id="UP000250043">
    <property type="component" value="Unassembled WGS sequence"/>
</dbReference>
<dbReference type="Gene3D" id="1.50.10.150">
    <property type="entry name" value="Voltage-dependent anion channel"/>
    <property type="match status" value="1"/>
</dbReference>
<reference evidence="9 10" key="1">
    <citation type="submission" date="2016-07" db="EMBL/GenBank/DDBJ databases">
        <title>Draft genome of the white-rot fungus Obba rivulosa 3A-2.</title>
        <authorList>
            <consortium name="DOE Joint Genome Institute"/>
            <person name="Miettinen O."/>
            <person name="Riley R."/>
            <person name="Acob R."/>
            <person name="Barry K."/>
            <person name="Cullen D."/>
            <person name="De Vries R."/>
            <person name="Hainaut M."/>
            <person name="Hatakka A."/>
            <person name="Henrissat B."/>
            <person name="Hilden K."/>
            <person name="Kuo R."/>
            <person name="Labutti K."/>
            <person name="Lipzen A."/>
            <person name="Makela M.R."/>
            <person name="Sandor L."/>
            <person name="Spatafora J.W."/>
            <person name="Grigoriev I.V."/>
            <person name="Hibbett D.S."/>
        </authorList>
    </citation>
    <scope>NUCLEOTIDE SEQUENCE [LARGE SCALE GENOMIC DNA]</scope>
    <source>
        <strain evidence="9 10">3A-2</strain>
    </source>
</reference>
<feature type="transmembrane region" description="Helical" evidence="8">
    <location>
        <begin position="296"/>
        <end position="317"/>
    </location>
</feature>
<dbReference type="GO" id="GO:0000319">
    <property type="term" value="F:sulfite transmembrane transporter activity"/>
    <property type="evidence" value="ECO:0007669"/>
    <property type="project" value="TreeGrafter"/>
</dbReference>
<proteinExistence type="inferred from homology"/>
<evidence type="ECO:0000313" key="10">
    <source>
        <dbReference type="Proteomes" id="UP000250043"/>
    </source>
</evidence>
<protein>
    <recommendedName>
        <fullName evidence="11">C4-dicarboxylate transporter/malic acid transport protein</fullName>
    </recommendedName>
</protein>
<dbReference type="Pfam" id="PF03595">
    <property type="entry name" value="SLAC1"/>
    <property type="match status" value="1"/>
</dbReference>
<evidence type="ECO:0000256" key="4">
    <source>
        <dbReference type="ARBA" id="ARBA00022475"/>
    </source>
</evidence>
<feature type="transmembrane region" description="Helical" evidence="8">
    <location>
        <begin position="66"/>
        <end position="87"/>
    </location>
</feature>
<dbReference type="OrthoDB" id="1099at2759"/>